<keyword evidence="3" id="KW-1185">Reference proteome</keyword>
<dbReference type="HOGENOM" id="CLU_103066_3_0_11"/>
<organism evidence="2 3">
    <name type="scientific">Actinoplanes friuliensis DSM 7358</name>
    <dbReference type="NCBI Taxonomy" id="1246995"/>
    <lineage>
        <taxon>Bacteria</taxon>
        <taxon>Bacillati</taxon>
        <taxon>Actinomycetota</taxon>
        <taxon>Actinomycetes</taxon>
        <taxon>Micromonosporales</taxon>
        <taxon>Micromonosporaceae</taxon>
        <taxon>Actinoplanes</taxon>
    </lineage>
</organism>
<sequence length="129" mass="13636">MGGGDVYTVKAIAANTGVALGFIDATVPPGRGSDPHAHRSESEAFYLLSGELEFLDGDRRFTARQGDFVLVPPGISHSFFNRGVHSARMVFMYSPGGPEGMFLDAGDEPRAGESAPAWGPEKIAEVLPA</sequence>
<dbReference type="Proteomes" id="UP000017746">
    <property type="component" value="Chromosome"/>
</dbReference>
<evidence type="ECO:0000313" key="3">
    <source>
        <dbReference type="Proteomes" id="UP000017746"/>
    </source>
</evidence>
<reference evidence="2 3" key="1">
    <citation type="journal article" date="2014" name="J. Biotechnol.">
        <title>Complete genome sequence of the actinobacterium Actinoplanes friuliensis HAG 010964, producer of the lipopeptide antibiotic friulimycin.</title>
        <authorList>
            <person name="Ruckert C."/>
            <person name="Szczepanowski R."/>
            <person name="Albersmeier A."/>
            <person name="Goesmann A."/>
            <person name="Fischer N."/>
            <person name="Steinkamper A."/>
            <person name="Puhler A."/>
            <person name="Biener R."/>
            <person name="Schwartz D."/>
            <person name="Kalinowski J."/>
        </authorList>
    </citation>
    <scope>NUCLEOTIDE SEQUENCE [LARGE SCALE GENOMIC DNA]</scope>
    <source>
        <strain evidence="2 3">DSM 7358</strain>
    </source>
</reference>
<proteinExistence type="predicted"/>
<dbReference type="PANTHER" id="PTHR36440">
    <property type="entry name" value="PUTATIVE (AFU_ORTHOLOGUE AFUA_8G07350)-RELATED"/>
    <property type="match status" value="1"/>
</dbReference>
<dbReference type="eggNOG" id="COG0662">
    <property type="taxonomic scope" value="Bacteria"/>
</dbReference>
<dbReference type="AlphaFoldDB" id="U5VV50"/>
<dbReference type="PATRIC" id="fig|1246995.3.peg.2496"/>
<dbReference type="Pfam" id="PF07883">
    <property type="entry name" value="Cupin_2"/>
    <property type="match status" value="1"/>
</dbReference>
<accession>U5VV50</accession>
<dbReference type="EMBL" id="CP006272">
    <property type="protein sequence ID" value="AGZ40744.1"/>
    <property type="molecule type" value="Genomic_DNA"/>
</dbReference>
<evidence type="ECO:0000313" key="2">
    <source>
        <dbReference type="EMBL" id="AGZ40744.1"/>
    </source>
</evidence>
<feature type="domain" description="Cupin type-2" evidence="1">
    <location>
        <begin position="26"/>
        <end position="93"/>
    </location>
</feature>
<protein>
    <recommendedName>
        <fullName evidence="1">Cupin type-2 domain-containing protein</fullName>
    </recommendedName>
</protein>
<dbReference type="KEGG" id="afs:AFR_12290"/>
<dbReference type="InterPro" id="IPR014710">
    <property type="entry name" value="RmlC-like_jellyroll"/>
</dbReference>
<dbReference type="Gene3D" id="2.60.120.10">
    <property type="entry name" value="Jelly Rolls"/>
    <property type="match status" value="1"/>
</dbReference>
<dbReference type="InterPro" id="IPR011051">
    <property type="entry name" value="RmlC_Cupin_sf"/>
</dbReference>
<dbReference type="InterPro" id="IPR013096">
    <property type="entry name" value="Cupin_2"/>
</dbReference>
<evidence type="ECO:0000259" key="1">
    <source>
        <dbReference type="Pfam" id="PF07883"/>
    </source>
</evidence>
<dbReference type="InterPro" id="IPR053146">
    <property type="entry name" value="QDO-like"/>
</dbReference>
<dbReference type="SUPFAM" id="SSF51182">
    <property type="entry name" value="RmlC-like cupins"/>
    <property type="match status" value="1"/>
</dbReference>
<name>U5VV50_9ACTN</name>
<gene>
    <name evidence="2" type="ORF">AFR_12290</name>
</gene>
<dbReference type="STRING" id="1246995.AFR_12290"/>
<dbReference type="PANTHER" id="PTHR36440:SF1">
    <property type="entry name" value="PUTATIVE (AFU_ORTHOLOGUE AFUA_8G07350)-RELATED"/>
    <property type="match status" value="1"/>
</dbReference>